<keyword evidence="6 12" id="KW-0456">Lyase</keyword>
<proteinExistence type="inferred from homology"/>
<sequence length="445" mass="47739">MAPRATFTSRNSSTRRNSSRNNNLPDELSVNPFQLKNGILHAENVPLTRIADEFGTPTYVYSRAALESAYTRFAAGFDGQDHLVCFAVKSNPSLAVLNLFARLGAGFDIVSGGELARVLAAGGDPAKVVFSGVGKTETEMETALNAGIFCFNVESASELDRLNDVAGRLGKTAPVSLRVNPNVDAKTHPYISTGLKNNKFGVAYEDAFNLYQHAASLPNIAVHGVDCHIGSQLTELSPFMDAFDRVLALVDQLEAEGIRVAHIDLGGGIGICYADETPPDFAAYAAAMLQKLGDRKVKLVFEPGRALVGNAGALITKVEYLKHTEAKNFAIVDAAMNDLMRPALYDAYHEIAAVVPATDPSSAQVYEIVGPVCESGDFLGHDRKLALQQGDLLAVLSAGAYGMSMSSNYNTRPRAAEVMVDGDKTHLIRERETVAQLFALEKILG</sequence>
<feature type="region of interest" description="Disordered" evidence="15">
    <location>
        <begin position="1"/>
        <end position="28"/>
    </location>
</feature>
<feature type="binding site" evidence="12">
    <location>
        <position position="374"/>
    </location>
    <ligand>
        <name>substrate</name>
    </ligand>
</feature>
<dbReference type="InterPro" id="IPR009006">
    <property type="entry name" value="Ala_racemase/Decarboxylase_C"/>
</dbReference>
<dbReference type="AlphaFoldDB" id="Q1GYH9"/>
<evidence type="ECO:0000256" key="6">
    <source>
        <dbReference type="ARBA" id="ARBA00023239"/>
    </source>
</evidence>
<protein>
    <recommendedName>
        <fullName evidence="11 12">Diaminopimelate decarboxylase</fullName>
        <shortName evidence="12">DAP decarboxylase</shortName>
        <shortName evidence="12">DAPDC</shortName>
        <ecNumber evidence="10 12">4.1.1.20</ecNumber>
    </recommendedName>
</protein>
<dbReference type="EMBL" id="CP000284">
    <property type="protein sequence ID" value="ABE50708.1"/>
    <property type="molecule type" value="Genomic_DNA"/>
</dbReference>
<dbReference type="CDD" id="cd06828">
    <property type="entry name" value="PLPDE_III_DapDC"/>
    <property type="match status" value="1"/>
</dbReference>
<feature type="binding site" evidence="12">
    <location>
        <position position="268"/>
    </location>
    <ligand>
        <name>pyridoxal 5'-phosphate</name>
        <dbReference type="ChEBI" id="CHEBI:597326"/>
    </ligand>
</feature>
<evidence type="ECO:0000256" key="8">
    <source>
        <dbReference type="ARBA" id="ARBA00060643"/>
    </source>
</evidence>
<keyword evidence="19" id="KW-1185">Reference proteome</keyword>
<feature type="compositionally biased region" description="Low complexity" evidence="15">
    <location>
        <begin position="8"/>
        <end position="23"/>
    </location>
</feature>
<keyword evidence="2 12" id="KW-0028">Amino-acid biosynthesis</keyword>
<evidence type="ECO:0000256" key="15">
    <source>
        <dbReference type="SAM" id="MobiDB-lite"/>
    </source>
</evidence>
<dbReference type="PANTHER" id="PTHR43727">
    <property type="entry name" value="DIAMINOPIMELATE DECARBOXYLASE"/>
    <property type="match status" value="1"/>
</dbReference>
<dbReference type="InterPro" id="IPR022643">
    <property type="entry name" value="De-COase2_C"/>
</dbReference>
<dbReference type="NCBIfam" id="TIGR01048">
    <property type="entry name" value="lysA"/>
    <property type="match status" value="1"/>
</dbReference>
<name>Q1GYH9_METFK</name>
<evidence type="ECO:0000256" key="13">
    <source>
        <dbReference type="PIRSR" id="PIRSR600183-50"/>
    </source>
</evidence>
<dbReference type="PRINTS" id="PR01181">
    <property type="entry name" value="DAPDCRBXLASE"/>
</dbReference>
<keyword evidence="3 12" id="KW-0210">Decarboxylase</keyword>
<evidence type="ECO:0000259" key="17">
    <source>
        <dbReference type="Pfam" id="PF02784"/>
    </source>
</evidence>
<evidence type="ECO:0000313" key="18">
    <source>
        <dbReference type="EMBL" id="ABE50708.1"/>
    </source>
</evidence>
<dbReference type="Proteomes" id="UP000002440">
    <property type="component" value="Chromosome"/>
</dbReference>
<dbReference type="HAMAP" id="MF_02120">
    <property type="entry name" value="LysA"/>
    <property type="match status" value="1"/>
</dbReference>
<evidence type="ECO:0000256" key="10">
    <source>
        <dbReference type="ARBA" id="ARBA00066427"/>
    </source>
</evidence>
<feature type="modified residue" description="N6-(pyridoxal phosphate)lysine" evidence="12 13">
    <location>
        <position position="89"/>
    </location>
</feature>
<feature type="binding site" evidence="12">
    <location>
        <position position="401"/>
    </location>
    <ligand>
        <name>substrate</name>
    </ligand>
</feature>
<keyword evidence="5 12" id="KW-0457">Lysine biosynthesis</keyword>
<dbReference type="EC" id="4.1.1.20" evidence="10 12"/>
<feature type="domain" description="Orn/DAP/Arg decarboxylase 2 N-terminal" evidence="17">
    <location>
        <begin position="65"/>
        <end position="308"/>
    </location>
</feature>
<dbReference type="KEGG" id="mfa:Mfla_2443"/>
<dbReference type="GO" id="GO:0009089">
    <property type="term" value="P:lysine biosynthetic process via diaminopimelate"/>
    <property type="evidence" value="ECO:0007669"/>
    <property type="project" value="UniProtKB-UniRule"/>
</dbReference>
<comment type="catalytic activity">
    <reaction evidence="7 12 14">
        <text>meso-2,6-diaminopimelate + H(+) = L-lysine + CO2</text>
        <dbReference type="Rhea" id="RHEA:15101"/>
        <dbReference type="ChEBI" id="CHEBI:15378"/>
        <dbReference type="ChEBI" id="CHEBI:16526"/>
        <dbReference type="ChEBI" id="CHEBI:32551"/>
        <dbReference type="ChEBI" id="CHEBI:57791"/>
        <dbReference type="EC" id="4.1.1.20"/>
    </reaction>
</comment>
<feature type="binding site" evidence="12">
    <location>
        <begin position="302"/>
        <end position="305"/>
    </location>
    <ligand>
        <name>pyridoxal 5'-phosphate</name>
        <dbReference type="ChEBI" id="CHEBI:597326"/>
    </ligand>
</feature>
<feature type="binding site" evidence="12">
    <location>
        <position position="345"/>
    </location>
    <ligand>
        <name>substrate</name>
    </ligand>
</feature>
<evidence type="ECO:0000256" key="2">
    <source>
        <dbReference type="ARBA" id="ARBA00022605"/>
    </source>
</evidence>
<dbReference type="InterPro" id="IPR000183">
    <property type="entry name" value="Orn/DAP/Arg_de-COase"/>
</dbReference>
<dbReference type="eggNOG" id="COG0019">
    <property type="taxonomic scope" value="Bacteria"/>
</dbReference>
<organism evidence="18 19">
    <name type="scientific">Methylobacillus flagellatus (strain ATCC 51484 / DSM 6875 / VKM B-1610 / KT)</name>
    <dbReference type="NCBI Taxonomy" id="265072"/>
    <lineage>
        <taxon>Bacteria</taxon>
        <taxon>Pseudomonadati</taxon>
        <taxon>Pseudomonadota</taxon>
        <taxon>Betaproteobacteria</taxon>
        <taxon>Nitrosomonadales</taxon>
        <taxon>Methylophilaceae</taxon>
        <taxon>Methylobacillus</taxon>
    </lineage>
</organism>
<dbReference type="GO" id="GO:0030170">
    <property type="term" value="F:pyridoxal phosphate binding"/>
    <property type="evidence" value="ECO:0007669"/>
    <property type="project" value="UniProtKB-UniRule"/>
</dbReference>
<dbReference type="PRINTS" id="PR01179">
    <property type="entry name" value="ODADCRBXLASE"/>
</dbReference>
<evidence type="ECO:0000256" key="3">
    <source>
        <dbReference type="ARBA" id="ARBA00022793"/>
    </source>
</evidence>
<feature type="domain" description="Orn/DAP/Arg decarboxylase 2 C-terminal" evidence="16">
    <location>
        <begin position="59"/>
        <end position="399"/>
    </location>
</feature>
<dbReference type="UniPathway" id="UPA00034">
    <property type="reaction ID" value="UER00027"/>
</dbReference>
<feature type="binding site" evidence="12">
    <location>
        <position position="341"/>
    </location>
    <ligand>
        <name>substrate</name>
    </ligand>
</feature>
<keyword evidence="4 12" id="KW-0663">Pyridoxal phosphate</keyword>
<dbReference type="Pfam" id="PF00278">
    <property type="entry name" value="Orn_DAP_Arg_deC"/>
    <property type="match status" value="1"/>
</dbReference>
<evidence type="ECO:0000256" key="12">
    <source>
        <dbReference type="HAMAP-Rule" id="MF_02120"/>
    </source>
</evidence>
<reference evidence="18 19" key="1">
    <citation type="submission" date="2006-03" db="EMBL/GenBank/DDBJ databases">
        <title>Complete sequence of Methylobacillus flagellatus KT.</title>
        <authorList>
            <consortium name="US DOE Joint Genome Institute"/>
            <person name="Copeland A."/>
            <person name="Lucas S."/>
            <person name="Lapidus A."/>
            <person name="Barry K."/>
            <person name="Detter J.C."/>
            <person name="Glavina del Rio T."/>
            <person name="Hammon N."/>
            <person name="Israni S."/>
            <person name="Dalin E."/>
            <person name="Tice H."/>
            <person name="Pitluck S."/>
            <person name="Brettin T."/>
            <person name="Bruce D."/>
            <person name="Han C."/>
            <person name="Tapia R."/>
            <person name="Saunders E."/>
            <person name="Gilna P."/>
            <person name="Schmutz J."/>
            <person name="Larimer F."/>
            <person name="Land M."/>
            <person name="Kyrpides N."/>
            <person name="Anderson I."/>
            <person name="Richardson P."/>
        </authorList>
    </citation>
    <scope>NUCLEOTIDE SEQUENCE [LARGE SCALE GENOMIC DNA]</scope>
    <source>
        <strain evidence="19">KT / ATCC 51484 / DSM 6875</strain>
    </source>
</reference>
<dbReference type="FunFam" id="2.40.37.10:FF:000003">
    <property type="entry name" value="Diaminopimelate decarboxylase"/>
    <property type="match status" value="1"/>
</dbReference>
<feature type="binding site" evidence="12">
    <location>
        <position position="401"/>
    </location>
    <ligand>
        <name>pyridoxal 5'-phosphate</name>
        <dbReference type="ChEBI" id="CHEBI:597326"/>
    </ligand>
</feature>
<dbReference type="Gene3D" id="2.40.37.10">
    <property type="entry name" value="Lyase, Ornithine Decarboxylase, Chain A, domain 1"/>
    <property type="match status" value="1"/>
</dbReference>
<comment type="function">
    <text evidence="12">Specifically catalyzes the decarboxylation of meso-diaminopimelate (meso-DAP) to L-lysine.</text>
</comment>
<evidence type="ECO:0000256" key="7">
    <source>
        <dbReference type="ARBA" id="ARBA00050464"/>
    </source>
</evidence>
<dbReference type="PROSITE" id="PS00879">
    <property type="entry name" value="ODR_DC_2_2"/>
    <property type="match status" value="1"/>
</dbReference>
<dbReference type="Pfam" id="PF02784">
    <property type="entry name" value="Orn_Arg_deC_N"/>
    <property type="match status" value="1"/>
</dbReference>
<gene>
    <name evidence="12" type="primary">lysA</name>
    <name evidence="18" type="ordered locus">Mfla_2443</name>
</gene>
<dbReference type="InterPro" id="IPR022657">
    <property type="entry name" value="De-COase2_CS"/>
</dbReference>
<accession>Q1GYH9</accession>
<dbReference type="STRING" id="265072.Mfla_2443"/>
<dbReference type="SUPFAM" id="SSF51419">
    <property type="entry name" value="PLP-binding barrel"/>
    <property type="match status" value="1"/>
</dbReference>
<dbReference type="FunFam" id="3.20.20.10:FF:000003">
    <property type="entry name" value="Diaminopimelate decarboxylase"/>
    <property type="match status" value="1"/>
</dbReference>
<feature type="binding site" evidence="12">
    <location>
        <position position="305"/>
    </location>
    <ligand>
        <name>substrate</name>
    </ligand>
</feature>
<comment type="similarity">
    <text evidence="9 12">Belongs to the Orn/Lys/Arg decarboxylase class-II family. LysA subfamily.</text>
</comment>
<evidence type="ECO:0000256" key="1">
    <source>
        <dbReference type="ARBA" id="ARBA00001933"/>
    </source>
</evidence>
<dbReference type="PANTHER" id="PTHR43727:SF2">
    <property type="entry name" value="GROUP IV DECARBOXYLASE"/>
    <property type="match status" value="1"/>
</dbReference>
<evidence type="ECO:0000313" key="19">
    <source>
        <dbReference type="Proteomes" id="UP000002440"/>
    </source>
</evidence>
<dbReference type="InterPro" id="IPR022644">
    <property type="entry name" value="De-COase2_N"/>
</dbReference>
<evidence type="ECO:0000256" key="11">
    <source>
        <dbReference type="ARBA" id="ARBA00074972"/>
    </source>
</evidence>
<evidence type="ECO:0000256" key="9">
    <source>
        <dbReference type="ARBA" id="ARBA00060983"/>
    </source>
</evidence>
<dbReference type="Gene3D" id="3.20.20.10">
    <property type="entry name" value="Alanine racemase"/>
    <property type="match status" value="1"/>
</dbReference>
<dbReference type="InterPro" id="IPR002986">
    <property type="entry name" value="DAP_deCOOHase_LysA"/>
</dbReference>
<comment type="subunit">
    <text evidence="12">Homodimer.</text>
</comment>
<dbReference type="SUPFAM" id="SSF50621">
    <property type="entry name" value="Alanine racemase C-terminal domain-like"/>
    <property type="match status" value="1"/>
</dbReference>
<evidence type="ECO:0000256" key="4">
    <source>
        <dbReference type="ARBA" id="ARBA00022898"/>
    </source>
</evidence>
<dbReference type="GO" id="GO:0008836">
    <property type="term" value="F:diaminopimelate decarboxylase activity"/>
    <property type="evidence" value="ECO:0007669"/>
    <property type="project" value="UniProtKB-UniRule"/>
</dbReference>
<comment type="cofactor">
    <cofactor evidence="1 12 13 14">
        <name>pyridoxal 5'-phosphate</name>
        <dbReference type="ChEBI" id="CHEBI:597326"/>
    </cofactor>
</comment>
<dbReference type="HOGENOM" id="CLU_026444_0_0_4"/>
<dbReference type="InterPro" id="IPR029066">
    <property type="entry name" value="PLP-binding_barrel"/>
</dbReference>
<evidence type="ECO:0000256" key="14">
    <source>
        <dbReference type="RuleBase" id="RU003738"/>
    </source>
</evidence>
<evidence type="ECO:0000259" key="16">
    <source>
        <dbReference type="Pfam" id="PF00278"/>
    </source>
</evidence>
<feature type="active site" description="Proton donor" evidence="13">
    <location>
        <position position="373"/>
    </location>
</feature>
<comment type="pathway">
    <text evidence="8 12 14">Amino-acid biosynthesis; L-lysine biosynthesis via DAP pathway; L-lysine from DL-2,6-diaminopimelate: step 1/1.</text>
</comment>
<evidence type="ECO:0000256" key="5">
    <source>
        <dbReference type="ARBA" id="ARBA00023154"/>
    </source>
</evidence>